<organism evidence="2 3">
    <name type="scientific">Actinidia rufa</name>
    <dbReference type="NCBI Taxonomy" id="165716"/>
    <lineage>
        <taxon>Eukaryota</taxon>
        <taxon>Viridiplantae</taxon>
        <taxon>Streptophyta</taxon>
        <taxon>Embryophyta</taxon>
        <taxon>Tracheophyta</taxon>
        <taxon>Spermatophyta</taxon>
        <taxon>Magnoliopsida</taxon>
        <taxon>eudicotyledons</taxon>
        <taxon>Gunneridae</taxon>
        <taxon>Pentapetalae</taxon>
        <taxon>asterids</taxon>
        <taxon>Ericales</taxon>
        <taxon>Actinidiaceae</taxon>
        <taxon>Actinidia</taxon>
    </lineage>
</organism>
<sequence length="73" mass="8370">MKGEGKTLFKSKLKWVGLVGLALSVFSLFTHFLLARYAVEGFSEYQASITIFFWRPIFEIADLSTNVMRLNFS</sequence>
<keyword evidence="1" id="KW-0812">Transmembrane</keyword>
<dbReference type="EMBL" id="BJWL01000005">
    <property type="protein sequence ID" value="GFY86847.1"/>
    <property type="molecule type" value="Genomic_DNA"/>
</dbReference>
<keyword evidence="1" id="KW-0472">Membrane</keyword>
<evidence type="ECO:0000313" key="2">
    <source>
        <dbReference type="EMBL" id="GFY86847.1"/>
    </source>
</evidence>
<keyword evidence="3" id="KW-1185">Reference proteome</keyword>
<reference evidence="2 3" key="1">
    <citation type="submission" date="2019-07" db="EMBL/GenBank/DDBJ databases">
        <title>De Novo Assembly of kiwifruit Actinidia rufa.</title>
        <authorList>
            <person name="Sugita-Konishi S."/>
            <person name="Sato K."/>
            <person name="Mori E."/>
            <person name="Abe Y."/>
            <person name="Kisaki G."/>
            <person name="Hamano K."/>
            <person name="Suezawa K."/>
            <person name="Otani M."/>
            <person name="Fukuda T."/>
            <person name="Manabe T."/>
            <person name="Gomi K."/>
            <person name="Tabuchi M."/>
            <person name="Akimitsu K."/>
            <person name="Kataoka I."/>
        </authorList>
    </citation>
    <scope>NUCLEOTIDE SEQUENCE [LARGE SCALE GENOMIC DNA]</scope>
    <source>
        <strain evidence="3">cv. Fuchu</strain>
    </source>
</reference>
<feature type="transmembrane region" description="Helical" evidence="1">
    <location>
        <begin position="15"/>
        <end position="34"/>
    </location>
</feature>
<proteinExistence type="predicted"/>
<protein>
    <submittedName>
        <fullName evidence="2">Uncharacterized protein</fullName>
    </submittedName>
</protein>
<comment type="caution">
    <text evidence="2">The sequence shown here is derived from an EMBL/GenBank/DDBJ whole genome shotgun (WGS) entry which is preliminary data.</text>
</comment>
<name>A0A7J0EMN7_9ERIC</name>
<accession>A0A7J0EMN7</accession>
<evidence type="ECO:0000256" key="1">
    <source>
        <dbReference type="SAM" id="Phobius"/>
    </source>
</evidence>
<dbReference type="OrthoDB" id="1919881at2759"/>
<dbReference type="AlphaFoldDB" id="A0A7J0EMN7"/>
<gene>
    <name evidence="2" type="ORF">Acr_05g0004860</name>
</gene>
<evidence type="ECO:0000313" key="3">
    <source>
        <dbReference type="Proteomes" id="UP000585474"/>
    </source>
</evidence>
<keyword evidence="1" id="KW-1133">Transmembrane helix</keyword>
<dbReference type="Proteomes" id="UP000585474">
    <property type="component" value="Unassembled WGS sequence"/>
</dbReference>